<sequence>MVNPPETQGLRLLSLDGGGIRGLSMLLILEHLMYKLKVTEGLPDIPHPCDYFDLIGGTSTGGLIALMLGRLRMSVEDSKKAYGQLSKEVFSDVKFQGSAGKFKASKLEKAIKQIAETYSESRNPEERLEDIRDNACKMLKSAMNCTIWEAGRATSAAPAFFKQIKIGLSGIEEAFVDGGLGHNNPTASLLSEAKLLFPDHQIACIISLGTGQPHTISIPKSSLLNRFLPFDAVKAIQEIATDCEREHQTFAHHFNGIANLYYRFNVEQGMQNIQLNQWERLRDVAENTRQYIQSQLVTTQMADAAKSLSEKIGKVPTAIEFGQSQVVPTLFKCPPPSQIFQGRQDILARMVDYFSKDIGKRHVYVLHGLGGSGKTQIALKFLDMMNQYPTPRYFNQNIMFTRQFFINTSSQQILDTAFKNIAIANKIGNSPQDTLLWLSSQIEEWMLLFDNADDTSINLFPFFPKCTHGNIIITSHNPQFLHMELYLLLLRAAKEETPETAARASEIVKELCYLPLAIIQAGAYIWKFNCLDQYLSLYKQDHVRLLKEHPEQSHDDYEWTVYTTWEISFKQLTKVAAQFLQLCSLLHHDNILEAIFQKAAEWTGNAQNVQQARAFLQNFWLPSAIWNQQSFMDIIAEIGAYSLINRHGGGILSIHPLVQSWCQNTLADEPKVRECMMDILGMSVRLTDDDELFRIRLIAHVDSLVQNPVALKPVFQTEYARIYFDSGRYKEAESLEITILEKQKQLLGADHADTLHAIANLASTYHEIGRYQEAESLEVTVLEKRKQLFGADHPDTLYAIANLASTYRQLGRYQESEALAVTVLEKQNQLLGADHLDTLHAIANLASTYPQWGRYQEAEPLEVTVLEKRKQLFGADYPDTLYAMANLASTYHQLGRYQEAEALEVTVLEKRKQLFGTDHPNTLTAMANFASTYHQLGSDQEAEPLEVTVLEKRKQLFGADHPDTLRAIANLAATYHQLGRYREAKLLEVTVLEKRKQLFGADHPDTLCAMADLAFTYCQLGRYQEAEPLAVTVLEKRKQLLGADHSDTLMAMANLASTYRQLGRYQEAEPLHVAVLEKQKQLFGADHPHTLIALRNLATTYRQLGRYQEAEPLEVTVLEKRKQLFGADHLDTLYAMVNLASTYHQLERYQEAEPLEVTVLEKCKQLSGTDHPITLHAMANLAATYRKLRRYREAKPLGVAVLEKQKQLFGTDHPNTLHAMAHLAAAYRGLRRYREAELLEVTVLEKRKQLFGADHPDTLGTIANLAATYCQLGRYQEAEPLEVTVLEKRKQLLGADHPDTLRALGNLATTYHRLGRYQEAVPLEVTVLEQQKQLLSAGHPHILIALRNLAATYHKLGKYQEAQELQAQYEEADNSLQRM</sequence>
<dbReference type="Gene3D" id="1.25.40.10">
    <property type="entry name" value="Tetratricopeptide repeat domain"/>
    <property type="match status" value="4"/>
</dbReference>
<dbReference type="InterPro" id="IPR019734">
    <property type="entry name" value="TPR_rpt"/>
</dbReference>
<comment type="caution">
    <text evidence="4">The sequence shown here is derived from an EMBL/GenBank/DDBJ whole genome shotgun (WGS) entry which is preliminary data.</text>
</comment>
<dbReference type="Pfam" id="PF13374">
    <property type="entry name" value="TPR_10"/>
    <property type="match status" value="8"/>
</dbReference>
<gene>
    <name evidence="4" type="ORF">DFH08DRAFT_932278</name>
</gene>
<dbReference type="SUPFAM" id="SSF52540">
    <property type="entry name" value="P-loop containing nucleoside triphosphate hydrolases"/>
    <property type="match status" value="1"/>
</dbReference>
<protein>
    <recommendedName>
        <fullName evidence="3">PNPLA domain-containing protein</fullName>
    </recommendedName>
</protein>
<keyword evidence="1 2" id="KW-0443">Lipid metabolism</keyword>
<dbReference type="InterPro" id="IPR027417">
    <property type="entry name" value="P-loop_NTPase"/>
</dbReference>
<evidence type="ECO:0000313" key="5">
    <source>
        <dbReference type="Proteomes" id="UP001218218"/>
    </source>
</evidence>
<feature type="short sequence motif" description="GXGXXG" evidence="2">
    <location>
        <begin position="17"/>
        <end position="22"/>
    </location>
</feature>
<dbReference type="Gene3D" id="3.40.1090.10">
    <property type="entry name" value="Cytosolic phospholipase A2 catalytic domain"/>
    <property type="match status" value="1"/>
</dbReference>
<dbReference type="InterPro" id="IPR053137">
    <property type="entry name" value="NLR-like"/>
</dbReference>
<reference evidence="4" key="1">
    <citation type="submission" date="2023-03" db="EMBL/GenBank/DDBJ databases">
        <title>Massive genome expansion in bonnet fungi (Mycena s.s.) driven by repeated elements and novel gene families across ecological guilds.</title>
        <authorList>
            <consortium name="Lawrence Berkeley National Laboratory"/>
            <person name="Harder C.B."/>
            <person name="Miyauchi S."/>
            <person name="Viragh M."/>
            <person name="Kuo A."/>
            <person name="Thoen E."/>
            <person name="Andreopoulos B."/>
            <person name="Lu D."/>
            <person name="Skrede I."/>
            <person name="Drula E."/>
            <person name="Henrissat B."/>
            <person name="Morin E."/>
            <person name="Kohler A."/>
            <person name="Barry K."/>
            <person name="LaButti K."/>
            <person name="Morin E."/>
            <person name="Salamov A."/>
            <person name="Lipzen A."/>
            <person name="Mereny Z."/>
            <person name="Hegedus B."/>
            <person name="Baldrian P."/>
            <person name="Stursova M."/>
            <person name="Weitz H."/>
            <person name="Taylor A."/>
            <person name="Grigoriev I.V."/>
            <person name="Nagy L.G."/>
            <person name="Martin F."/>
            <person name="Kauserud H."/>
        </authorList>
    </citation>
    <scope>NUCLEOTIDE SEQUENCE</scope>
    <source>
        <strain evidence="4">CBHHK002</strain>
    </source>
</reference>
<evidence type="ECO:0000256" key="1">
    <source>
        <dbReference type="ARBA" id="ARBA00023098"/>
    </source>
</evidence>
<feature type="short sequence motif" description="DGA/G" evidence="2">
    <location>
        <begin position="177"/>
        <end position="179"/>
    </location>
</feature>
<name>A0AAD7AH61_9AGAR</name>
<dbReference type="InterPro" id="IPR002641">
    <property type="entry name" value="PNPLA_dom"/>
</dbReference>
<dbReference type="SUPFAM" id="SSF52151">
    <property type="entry name" value="FabD/lysophospholipase-like"/>
    <property type="match status" value="1"/>
</dbReference>
<feature type="active site" description="Proton acceptor" evidence="2">
    <location>
        <position position="177"/>
    </location>
</feature>
<dbReference type="InterPro" id="IPR011990">
    <property type="entry name" value="TPR-like_helical_dom_sf"/>
</dbReference>
<dbReference type="GO" id="GO:0016042">
    <property type="term" value="P:lipid catabolic process"/>
    <property type="evidence" value="ECO:0007669"/>
    <property type="project" value="UniProtKB-UniRule"/>
</dbReference>
<dbReference type="GO" id="GO:0046486">
    <property type="term" value="P:glycerolipid metabolic process"/>
    <property type="evidence" value="ECO:0007669"/>
    <property type="project" value="UniProtKB-ARBA"/>
</dbReference>
<dbReference type="PRINTS" id="PR00381">
    <property type="entry name" value="KINESINLIGHT"/>
</dbReference>
<dbReference type="SMART" id="SM00028">
    <property type="entry name" value="TPR"/>
    <property type="match status" value="12"/>
</dbReference>
<evidence type="ECO:0000259" key="3">
    <source>
        <dbReference type="PROSITE" id="PS51635"/>
    </source>
</evidence>
<dbReference type="EMBL" id="JARIHO010000007">
    <property type="protein sequence ID" value="KAJ7357871.1"/>
    <property type="molecule type" value="Genomic_DNA"/>
</dbReference>
<dbReference type="InterPro" id="IPR016035">
    <property type="entry name" value="Acyl_Trfase/lysoPLipase"/>
</dbReference>
<feature type="domain" description="PNPLA" evidence="3">
    <location>
        <begin position="13"/>
        <end position="190"/>
    </location>
</feature>
<keyword evidence="5" id="KW-1185">Reference proteome</keyword>
<keyword evidence="2" id="KW-0442">Lipid degradation</keyword>
<feature type="short sequence motif" description="GXSXG" evidence="2">
    <location>
        <begin position="57"/>
        <end position="61"/>
    </location>
</feature>
<dbReference type="GO" id="GO:0016787">
    <property type="term" value="F:hydrolase activity"/>
    <property type="evidence" value="ECO:0007669"/>
    <property type="project" value="UniProtKB-UniRule"/>
</dbReference>
<proteinExistence type="predicted"/>
<dbReference type="PROSITE" id="PS51635">
    <property type="entry name" value="PNPLA"/>
    <property type="match status" value="1"/>
</dbReference>
<dbReference type="Pfam" id="PF25000">
    <property type="entry name" value="DUF7779"/>
    <property type="match status" value="1"/>
</dbReference>
<evidence type="ECO:0000256" key="2">
    <source>
        <dbReference type="PROSITE-ProRule" id="PRU01161"/>
    </source>
</evidence>
<dbReference type="Proteomes" id="UP001218218">
    <property type="component" value="Unassembled WGS sequence"/>
</dbReference>
<keyword evidence="2" id="KW-0378">Hydrolase</keyword>
<organism evidence="4 5">
    <name type="scientific">Mycena albidolilacea</name>
    <dbReference type="NCBI Taxonomy" id="1033008"/>
    <lineage>
        <taxon>Eukaryota</taxon>
        <taxon>Fungi</taxon>
        <taxon>Dikarya</taxon>
        <taxon>Basidiomycota</taxon>
        <taxon>Agaricomycotina</taxon>
        <taxon>Agaricomycetes</taxon>
        <taxon>Agaricomycetidae</taxon>
        <taxon>Agaricales</taxon>
        <taxon>Marasmiineae</taxon>
        <taxon>Mycenaceae</taxon>
        <taxon>Mycena</taxon>
    </lineage>
</organism>
<dbReference type="SUPFAM" id="SSF48452">
    <property type="entry name" value="TPR-like"/>
    <property type="match status" value="5"/>
</dbReference>
<dbReference type="Pfam" id="PF01734">
    <property type="entry name" value="Patatin"/>
    <property type="match status" value="1"/>
</dbReference>
<dbReference type="Pfam" id="PF13424">
    <property type="entry name" value="TPR_12"/>
    <property type="match status" value="4"/>
</dbReference>
<feature type="active site" description="Nucleophile" evidence="2">
    <location>
        <position position="59"/>
    </location>
</feature>
<dbReference type="PANTHER" id="PTHR46082:SF11">
    <property type="entry name" value="AAA+ ATPASE DOMAIN-CONTAINING PROTEIN-RELATED"/>
    <property type="match status" value="1"/>
</dbReference>
<accession>A0AAD7AH61</accession>
<dbReference type="CDD" id="cd07216">
    <property type="entry name" value="Pat17_PNPLA8_PNPLA9_like3"/>
    <property type="match status" value="1"/>
</dbReference>
<dbReference type="InterPro" id="IPR056681">
    <property type="entry name" value="DUF7779"/>
</dbReference>
<evidence type="ECO:0000313" key="4">
    <source>
        <dbReference type="EMBL" id="KAJ7357871.1"/>
    </source>
</evidence>
<dbReference type="PANTHER" id="PTHR46082">
    <property type="entry name" value="ATP/GTP-BINDING PROTEIN-RELATED"/>
    <property type="match status" value="1"/>
</dbReference>
<dbReference type="Gene3D" id="3.40.50.300">
    <property type="entry name" value="P-loop containing nucleotide triphosphate hydrolases"/>
    <property type="match status" value="1"/>
</dbReference>